<keyword evidence="1" id="KW-0805">Transcription regulation</keyword>
<dbReference type="GO" id="GO:0003700">
    <property type="term" value="F:DNA-binding transcription factor activity"/>
    <property type="evidence" value="ECO:0007669"/>
    <property type="project" value="InterPro"/>
</dbReference>
<evidence type="ECO:0000313" key="5">
    <source>
        <dbReference type="EMBL" id="EPX84094.1"/>
    </source>
</evidence>
<dbReference type="InterPro" id="IPR009057">
    <property type="entry name" value="Homeodomain-like_sf"/>
</dbReference>
<evidence type="ECO:0000256" key="3">
    <source>
        <dbReference type="ARBA" id="ARBA00023163"/>
    </source>
</evidence>
<dbReference type="eggNOG" id="COG4977">
    <property type="taxonomic scope" value="Bacteria"/>
</dbReference>
<keyword evidence="3" id="KW-0804">Transcription</keyword>
<proteinExistence type="predicted"/>
<protein>
    <submittedName>
        <fullName evidence="5">Transcriptional regulator, AraC family</fullName>
    </submittedName>
</protein>
<dbReference type="HOGENOM" id="CLU_902082_0_0_5"/>
<dbReference type="PROSITE" id="PS01124">
    <property type="entry name" value="HTH_ARAC_FAMILY_2"/>
    <property type="match status" value="1"/>
</dbReference>
<dbReference type="Proteomes" id="UP000015347">
    <property type="component" value="Unassembled WGS sequence"/>
</dbReference>
<evidence type="ECO:0000313" key="6">
    <source>
        <dbReference type="Proteomes" id="UP000015347"/>
    </source>
</evidence>
<dbReference type="PANTHER" id="PTHR46796">
    <property type="entry name" value="HTH-TYPE TRANSCRIPTIONAL ACTIVATOR RHAS-RELATED"/>
    <property type="match status" value="1"/>
</dbReference>
<keyword evidence="6" id="KW-1185">Reference proteome</keyword>
<evidence type="ECO:0000256" key="1">
    <source>
        <dbReference type="ARBA" id="ARBA00023015"/>
    </source>
</evidence>
<dbReference type="GO" id="GO:0043565">
    <property type="term" value="F:sequence-specific DNA binding"/>
    <property type="evidence" value="ECO:0007669"/>
    <property type="project" value="InterPro"/>
</dbReference>
<feature type="domain" description="HTH araC/xylS-type" evidence="4">
    <location>
        <begin position="173"/>
        <end position="271"/>
    </location>
</feature>
<dbReference type="SMART" id="SM00342">
    <property type="entry name" value="HTH_ARAC"/>
    <property type="match status" value="1"/>
</dbReference>
<accession>S9SD12</accession>
<evidence type="ECO:0000256" key="2">
    <source>
        <dbReference type="ARBA" id="ARBA00023125"/>
    </source>
</evidence>
<keyword evidence="2" id="KW-0238">DNA-binding</keyword>
<gene>
    <name evidence="5" type="ORF">Salmuc_01869</name>
</gene>
<evidence type="ECO:0000259" key="4">
    <source>
        <dbReference type="PROSITE" id="PS01124"/>
    </source>
</evidence>
<dbReference type="STRING" id="1123237.Salmuc_01869"/>
<dbReference type="InterPro" id="IPR018060">
    <property type="entry name" value="HTH_AraC"/>
</dbReference>
<sequence>MVDVVCISEGMTIARSRFSPDQDHNDDIQRPPGQLLLAFNLTGEMTIRTPDAEHVISRGAGWAIRPGEAAFRRIVPKGTACANIVLSLTLAALPDHLRSALQRAFPRSGVFHRLGLPVPGRADLATLFDGLDTPSALIRKEGQCLALIGHALEELDKDAPKVRGGADPKLLVARARSILAERLGERIVLSDLARSLGVSHVTLNRAFRLETGRSVFEHLRAMRLEKAAHLIGETDRSLIKIAFECGFSSPSHLSKAWRDLHGASPRAWRKSRQSGQLS</sequence>
<name>S9SD12_9RHOB</name>
<organism evidence="5 6">
    <name type="scientific">Salipiger mucosus DSM 16094</name>
    <dbReference type="NCBI Taxonomy" id="1123237"/>
    <lineage>
        <taxon>Bacteria</taxon>
        <taxon>Pseudomonadati</taxon>
        <taxon>Pseudomonadota</taxon>
        <taxon>Alphaproteobacteria</taxon>
        <taxon>Rhodobacterales</taxon>
        <taxon>Roseobacteraceae</taxon>
        <taxon>Salipiger</taxon>
    </lineage>
</organism>
<dbReference type="Pfam" id="PF12833">
    <property type="entry name" value="HTH_18"/>
    <property type="match status" value="1"/>
</dbReference>
<dbReference type="SUPFAM" id="SSF46689">
    <property type="entry name" value="Homeodomain-like"/>
    <property type="match status" value="1"/>
</dbReference>
<dbReference type="AlphaFoldDB" id="S9SD12"/>
<dbReference type="EMBL" id="APVH01000013">
    <property type="protein sequence ID" value="EPX84094.1"/>
    <property type="molecule type" value="Genomic_DNA"/>
</dbReference>
<dbReference type="PANTHER" id="PTHR46796:SF6">
    <property type="entry name" value="ARAC SUBFAMILY"/>
    <property type="match status" value="1"/>
</dbReference>
<comment type="caution">
    <text evidence="5">The sequence shown here is derived from an EMBL/GenBank/DDBJ whole genome shotgun (WGS) entry which is preliminary data.</text>
</comment>
<reference evidence="6" key="1">
    <citation type="journal article" date="2014" name="Stand. Genomic Sci.">
        <title>Genome sequence of the exopolysaccharide-producing Salipiger mucosus type strain (DSM 16094(T)), a moderately halophilic member of the Roseobacter clade.</title>
        <authorList>
            <person name="Riedel T."/>
            <person name="Spring S."/>
            <person name="Fiebig A."/>
            <person name="Petersen J."/>
            <person name="Kyrpides N.C."/>
            <person name="Goker M."/>
            <person name="Klenk H.P."/>
        </authorList>
    </citation>
    <scope>NUCLEOTIDE SEQUENCE [LARGE SCALE GENOMIC DNA]</scope>
    <source>
        <strain evidence="6">DSM 16094</strain>
    </source>
</reference>
<dbReference type="InterPro" id="IPR050204">
    <property type="entry name" value="AraC_XylS_family_regulators"/>
</dbReference>
<dbReference type="Gene3D" id="1.10.10.60">
    <property type="entry name" value="Homeodomain-like"/>
    <property type="match status" value="1"/>
</dbReference>